<name>A0A9D1SHS0_9FIRM</name>
<proteinExistence type="predicted"/>
<dbReference type="Proteomes" id="UP000824094">
    <property type="component" value="Unassembled WGS sequence"/>
</dbReference>
<reference evidence="1" key="1">
    <citation type="submission" date="2020-10" db="EMBL/GenBank/DDBJ databases">
        <authorList>
            <person name="Gilroy R."/>
        </authorList>
    </citation>
    <scope>NUCLEOTIDE SEQUENCE</scope>
    <source>
        <strain evidence="1">18911</strain>
    </source>
</reference>
<protein>
    <submittedName>
        <fullName evidence="1">Uncharacterized protein</fullName>
    </submittedName>
</protein>
<dbReference type="EMBL" id="DVNF01000133">
    <property type="protein sequence ID" value="HIU60636.1"/>
    <property type="molecule type" value="Genomic_DNA"/>
</dbReference>
<comment type="caution">
    <text evidence="1">The sequence shown here is derived from an EMBL/GenBank/DDBJ whole genome shotgun (WGS) entry which is preliminary data.</text>
</comment>
<organism evidence="1 2">
    <name type="scientific">Candidatus Stercoripulliclostridium merdigallinarum</name>
    <dbReference type="NCBI Taxonomy" id="2840951"/>
    <lineage>
        <taxon>Bacteria</taxon>
        <taxon>Bacillati</taxon>
        <taxon>Bacillota</taxon>
        <taxon>Clostridia</taxon>
        <taxon>Eubacteriales</taxon>
        <taxon>Candidatus Stercoripulliclostridium</taxon>
    </lineage>
</organism>
<sequence>VERIFCYSTPADFLNVLSEQGIKAAYTEGMVEYITRDDSAYNDREDYKSFEFTLGKASALQDYRELEELEEIYNDWDEKEIENGTGGLFTTSEEVSDAINLKNRKISGEVFDIFGDAGDQFALTAIALLEYSTYVVENVMIPAYEAEFAKTESEYKDLADLDAEIDKGKMAYLEGSETTGSYADYKKLINYMREEMYDYDTLSYFLSFREYADMPIVTSATSPEAYEVDNMTEPMTLFGYHYQFRHRDYNFYDTDETYTFRNATSIVDGSQNLSMYEYFLKLGHESYFASSGTGANVRISSEDEKYALDYRRIDRDHYEQAYRYTTACLTKYYEAQLDFQVFQERMDVDLYVGGDNGKGTVLYEKGIGYAKQEPDQNYIQGDTKTYSEEMYNALGSNGSALDSNLKISDVNWEYTADDTITKRFNLVSARWLSIEDNATLTSQEKLLKVEYEIELLKSQDNTLNHGYMKDSDFTHALQYEIYSYSADSVRGIQQNKKNNVIYAKDAERMKAVVNSETTGYDAALAELEENVGRNRAEYANLDRNYADSNVTSEINLSGSADWAGVRSNVAETLKEDYAGYVAKGGNDVDEHFEKTLIKQIYVCKSSATDAGQRGGTEDHCLVNGGNNHSPYCEEDYDTAWALSRLVNNHETSLRYMYGQSEVTFARMDISALEKDNADIAGNKFNAGSKYFIIEGNSVRTEMVDTDEEIGSVLRDSNGALINLPTYGTGANVNGNEFSITVNNVTYNVKFDGWFVDPELKYEVLEDEEYNYDIVLYPAYSIRTVG</sequence>
<dbReference type="AlphaFoldDB" id="A0A9D1SHS0"/>
<accession>A0A9D1SHS0</accession>
<reference evidence="1" key="2">
    <citation type="journal article" date="2021" name="PeerJ">
        <title>Extensive microbial diversity within the chicken gut microbiome revealed by metagenomics and culture.</title>
        <authorList>
            <person name="Gilroy R."/>
            <person name="Ravi A."/>
            <person name="Getino M."/>
            <person name="Pursley I."/>
            <person name="Horton D.L."/>
            <person name="Alikhan N.F."/>
            <person name="Baker D."/>
            <person name="Gharbi K."/>
            <person name="Hall N."/>
            <person name="Watson M."/>
            <person name="Adriaenssens E.M."/>
            <person name="Foster-Nyarko E."/>
            <person name="Jarju S."/>
            <person name="Secka A."/>
            <person name="Antonio M."/>
            <person name="Oren A."/>
            <person name="Chaudhuri R.R."/>
            <person name="La Ragione R."/>
            <person name="Hildebrand F."/>
            <person name="Pallen M.J."/>
        </authorList>
    </citation>
    <scope>NUCLEOTIDE SEQUENCE</scope>
    <source>
        <strain evidence="1">18911</strain>
    </source>
</reference>
<feature type="non-terminal residue" evidence="1">
    <location>
        <position position="1"/>
    </location>
</feature>
<evidence type="ECO:0000313" key="2">
    <source>
        <dbReference type="Proteomes" id="UP000824094"/>
    </source>
</evidence>
<gene>
    <name evidence="1" type="ORF">IAB05_04535</name>
</gene>
<evidence type="ECO:0000313" key="1">
    <source>
        <dbReference type="EMBL" id="HIU60636.1"/>
    </source>
</evidence>